<dbReference type="OrthoDB" id="678161at2"/>
<protein>
    <submittedName>
        <fullName evidence="9">Exosortase family protein XrtF</fullName>
    </submittedName>
</protein>
<dbReference type="EMBL" id="VIAR01000014">
    <property type="protein sequence ID" value="TQD34374.1"/>
    <property type="molecule type" value="Genomic_DNA"/>
</dbReference>
<evidence type="ECO:0000256" key="3">
    <source>
        <dbReference type="ARBA" id="ARBA00022670"/>
    </source>
</evidence>
<dbReference type="Proteomes" id="UP000317169">
    <property type="component" value="Unassembled WGS sequence"/>
</dbReference>
<evidence type="ECO:0000313" key="10">
    <source>
        <dbReference type="Proteomes" id="UP000317169"/>
    </source>
</evidence>
<comment type="caution">
    <text evidence="9">The sequence shown here is derived from an EMBL/GenBank/DDBJ whole genome shotgun (WGS) entry which is preliminary data.</text>
</comment>
<dbReference type="GO" id="GO:0006508">
    <property type="term" value="P:proteolysis"/>
    <property type="evidence" value="ECO:0007669"/>
    <property type="project" value="UniProtKB-KW"/>
</dbReference>
<keyword evidence="10" id="KW-1185">Reference proteome</keyword>
<evidence type="ECO:0000256" key="8">
    <source>
        <dbReference type="SAM" id="Phobius"/>
    </source>
</evidence>
<feature type="transmembrane region" description="Helical" evidence="8">
    <location>
        <begin position="84"/>
        <end position="108"/>
    </location>
</feature>
<reference evidence="9 10" key="1">
    <citation type="submission" date="2019-06" db="EMBL/GenBank/DDBJ databases">
        <title>Flavibacter putida gen. nov., sp. nov., a novel marine bacterium of the family Flavobacteriaceae isolated from coastal seawater.</title>
        <authorList>
            <person name="Feng X."/>
        </authorList>
    </citation>
    <scope>NUCLEOTIDE SEQUENCE [LARGE SCALE GENOMIC DNA]</scope>
    <source>
        <strain evidence="9 10">PLHSN227</strain>
    </source>
</reference>
<evidence type="ECO:0000256" key="1">
    <source>
        <dbReference type="ARBA" id="ARBA00004651"/>
    </source>
</evidence>
<organism evidence="9 10">
    <name type="scientific">Haloflavibacter putidus</name>
    <dbReference type="NCBI Taxonomy" id="2576776"/>
    <lineage>
        <taxon>Bacteria</taxon>
        <taxon>Pseudomonadati</taxon>
        <taxon>Bacteroidota</taxon>
        <taxon>Flavobacteriia</taxon>
        <taxon>Flavobacteriales</taxon>
        <taxon>Flavobacteriaceae</taxon>
        <taxon>Haloflavibacter</taxon>
    </lineage>
</organism>
<dbReference type="GO" id="GO:0008233">
    <property type="term" value="F:peptidase activity"/>
    <property type="evidence" value="ECO:0007669"/>
    <property type="project" value="UniProtKB-KW"/>
</dbReference>
<dbReference type="InterPro" id="IPR019127">
    <property type="entry name" value="Exosortase"/>
</dbReference>
<keyword evidence="5" id="KW-0378">Hydrolase</keyword>
<dbReference type="NCBIfam" id="TIGR04128">
    <property type="entry name" value="exoso_Fjoh_1448"/>
    <property type="match status" value="1"/>
</dbReference>
<evidence type="ECO:0000256" key="2">
    <source>
        <dbReference type="ARBA" id="ARBA00022475"/>
    </source>
</evidence>
<evidence type="ECO:0000256" key="7">
    <source>
        <dbReference type="ARBA" id="ARBA00023136"/>
    </source>
</evidence>
<evidence type="ECO:0000313" key="9">
    <source>
        <dbReference type="EMBL" id="TQD34374.1"/>
    </source>
</evidence>
<dbReference type="GO" id="GO:0005886">
    <property type="term" value="C:plasma membrane"/>
    <property type="evidence" value="ECO:0007669"/>
    <property type="project" value="UniProtKB-SubCell"/>
</dbReference>
<comment type="subcellular location">
    <subcellularLocation>
        <location evidence="1">Cell membrane</location>
        <topology evidence="1">Multi-pass membrane protein</topology>
    </subcellularLocation>
</comment>
<keyword evidence="4 8" id="KW-0812">Transmembrane</keyword>
<dbReference type="NCBIfam" id="TIGR04178">
    <property type="entry name" value="exo_archaeo"/>
    <property type="match status" value="1"/>
</dbReference>
<dbReference type="RefSeq" id="WP_141422579.1">
    <property type="nucleotide sequence ID" value="NZ_VIAR01000014.1"/>
</dbReference>
<feature type="transmembrane region" description="Helical" evidence="8">
    <location>
        <begin position="115"/>
        <end position="142"/>
    </location>
</feature>
<dbReference type="InterPro" id="IPR026323">
    <property type="entry name" value="Exosortase-related_prot_XrtF"/>
</dbReference>
<keyword evidence="6 8" id="KW-1133">Transmembrane helix</keyword>
<keyword evidence="7 8" id="KW-0472">Membrane</keyword>
<evidence type="ECO:0000256" key="4">
    <source>
        <dbReference type="ARBA" id="ARBA00022692"/>
    </source>
</evidence>
<dbReference type="InterPro" id="IPR026392">
    <property type="entry name" value="Exo/Archaeosortase_dom"/>
</dbReference>
<name>A0A507ZE66_9FLAO</name>
<proteinExistence type="predicted"/>
<accession>A0A507ZE66</accession>
<dbReference type="AlphaFoldDB" id="A0A507ZE66"/>
<sequence length="184" mass="21242">MQEIFRKNKAVIKFLVLFFGSYLLLAFLYDFYLEYGQSAVYYPDYVTHLVSLQSEKVVELFGYTSRVLPHPNEASMKLYVNDTYLARIVEGCNAISVLILFVAFIIAFHSKWKPTILYALAGCVLLYAFNILRIALLSIGLYEYPESKDLLHDILFPAVIYGSVFILWVIWVRWVTASKPKKNA</sequence>
<feature type="transmembrane region" description="Helical" evidence="8">
    <location>
        <begin position="12"/>
        <end position="32"/>
    </location>
</feature>
<gene>
    <name evidence="9" type="primary">xrtF</name>
    <name evidence="9" type="ORF">FKR84_12095</name>
</gene>
<keyword evidence="3" id="KW-0645">Protease</keyword>
<evidence type="ECO:0000256" key="5">
    <source>
        <dbReference type="ARBA" id="ARBA00022801"/>
    </source>
</evidence>
<feature type="transmembrane region" description="Helical" evidence="8">
    <location>
        <begin position="154"/>
        <end position="175"/>
    </location>
</feature>
<keyword evidence="2" id="KW-1003">Cell membrane</keyword>
<dbReference type="Pfam" id="PF09721">
    <property type="entry name" value="Exosortase_EpsH"/>
    <property type="match status" value="1"/>
</dbReference>
<evidence type="ECO:0000256" key="6">
    <source>
        <dbReference type="ARBA" id="ARBA00022989"/>
    </source>
</evidence>